<feature type="transmembrane region" description="Helical" evidence="7">
    <location>
        <begin position="110"/>
        <end position="138"/>
    </location>
</feature>
<feature type="transmembrane region" description="Helical" evidence="7">
    <location>
        <begin position="150"/>
        <end position="170"/>
    </location>
</feature>
<evidence type="ECO:0000256" key="2">
    <source>
        <dbReference type="ARBA" id="ARBA00022448"/>
    </source>
</evidence>
<keyword evidence="6 7" id="KW-0472">Membrane</keyword>
<dbReference type="Proteomes" id="UP000596427">
    <property type="component" value="Chromosome"/>
</dbReference>
<dbReference type="Gene3D" id="1.10.3720.10">
    <property type="entry name" value="MetI-like"/>
    <property type="match status" value="1"/>
</dbReference>
<keyword evidence="5 7" id="KW-1133">Transmembrane helix</keyword>
<dbReference type="InterPro" id="IPR035906">
    <property type="entry name" value="MetI-like_sf"/>
</dbReference>
<dbReference type="Pfam" id="PF00528">
    <property type="entry name" value="BPD_transp_1"/>
    <property type="match status" value="1"/>
</dbReference>
<evidence type="ECO:0000256" key="6">
    <source>
        <dbReference type="ARBA" id="ARBA00023136"/>
    </source>
</evidence>
<feature type="transmembrane region" description="Helical" evidence="7">
    <location>
        <begin position="36"/>
        <end position="57"/>
    </location>
</feature>
<dbReference type="GO" id="GO:0055085">
    <property type="term" value="P:transmembrane transport"/>
    <property type="evidence" value="ECO:0007669"/>
    <property type="project" value="InterPro"/>
</dbReference>
<keyword evidence="4 7" id="KW-0812">Transmembrane</keyword>
<feature type="transmembrane region" description="Helical" evidence="7">
    <location>
        <begin position="229"/>
        <end position="250"/>
    </location>
</feature>
<feature type="domain" description="ABC transmembrane type-1" evidence="8">
    <location>
        <begin position="106"/>
        <end position="306"/>
    </location>
</feature>
<evidence type="ECO:0000313" key="10">
    <source>
        <dbReference type="Proteomes" id="UP000596427"/>
    </source>
</evidence>
<dbReference type="CDD" id="cd06261">
    <property type="entry name" value="TM_PBP2"/>
    <property type="match status" value="1"/>
</dbReference>
<dbReference type="InterPro" id="IPR000515">
    <property type="entry name" value="MetI-like"/>
</dbReference>
<comment type="similarity">
    <text evidence="7">Belongs to the binding-protein-dependent transport system permease family.</text>
</comment>
<evidence type="ECO:0000259" key="8">
    <source>
        <dbReference type="PROSITE" id="PS50928"/>
    </source>
</evidence>
<dbReference type="GO" id="GO:0005886">
    <property type="term" value="C:plasma membrane"/>
    <property type="evidence" value="ECO:0007669"/>
    <property type="project" value="UniProtKB-SubCell"/>
</dbReference>
<keyword evidence="10" id="KW-1185">Reference proteome</keyword>
<dbReference type="PROSITE" id="PS50928">
    <property type="entry name" value="ABC_TM1"/>
    <property type="match status" value="1"/>
</dbReference>
<dbReference type="RefSeq" id="WP_203196174.1">
    <property type="nucleotide sequence ID" value="NZ_CP063362.1"/>
</dbReference>
<dbReference type="SUPFAM" id="SSF161098">
    <property type="entry name" value="MetI-like"/>
    <property type="match status" value="1"/>
</dbReference>
<keyword evidence="2 7" id="KW-0813">Transport</keyword>
<gene>
    <name evidence="9" type="ORF">EZH22_13940</name>
</gene>
<organism evidence="9 10">
    <name type="scientific">Xanthobacter dioxanivorans</name>
    <dbReference type="NCBI Taxonomy" id="2528964"/>
    <lineage>
        <taxon>Bacteria</taxon>
        <taxon>Pseudomonadati</taxon>
        <taxon>Pseudomonadota</taxon>
        <taxon>Alphaproteobacteria</taxon>
        <taxon>Hyphomicrobiales</taxon>
        <taxon>Xanthobacteraceae</taxon>
        <taxon>Xanthobacter</taxon>
    </lineage>
</organism>
<feature type="transmembrane region" description="Helical" evidence="7">
    <location>
        <begin position="285"/>
        <end position="306"/>
    </location>
</feature>
<sequence>MSLTAPSRSSVALPVPLARLAAVVADLAGAATRAPLVALCGLVVGLAVVCALLAPWISPHNPYDLVSVELSNAFLPPAWIEGGSSDFLLGTDNQGRDLLSLIIYGLRSSLGIALLATATALLVGVTVGLVSGYVGGFLDSVLMRVVDIQVAFPAILLALLIDGVALSLLGSQRHQSAAVVVLVLSIGLSHWVQFARAIRGSTLVERQKDYVSAAEVLGVGRVRILVRHILPNVAGPIVVMGTLNAALAIISEATLSFLGVGLPPTEPSLGTLVRIGNNFLFSGEWWIAVFPALVLAVLIIAVNCLGDWLRDLTNPKLA</sequence>
<feature type="transmembrane region" description="Helical" evidence="7">
    <location>
        <begin position="176"/>
        <end position="198"/>
    </location>
</feature>
<keyword evidence="3" id="KW-1003">Cell membrane</keyword>
<evidence type="ECO:0000313" key="9">
    <source>
        <dbReference type="EMBL" id="QRG09254.1"/>
    </source>
</evidence>
<protein>
    <submittedName>
        <fullName evidence="9">ABC transporter permease</fullName>
    </submittedName>
</protein>
<evidence type="ECO:0000256" key="5">
    <source>
        <dbReference type="ARBA" id="ARBA00022989"/>
    </source>
</evidence>
<evidence type="ECO:0000256" key="1">
    <source>
        <dbReference type="ARBA" id="ARBA00004651"/>
    </source>
</evidence>
<evidence type="ECO:0000256" key="7">
    <source>
        <dbReference type="RuleBase" id="RU363032"/>
    </source>
</evidence>
<proteinExistence type="inferred from homology"/>
<evidence type="ECO:0000256" key="4">
    <source>
        <dbReference type="ARBA" id="ARBA00022692"/>
    </source>
</evidence>
<dbReference type="EMBL" id="CP063362">
    <property type="protein sequence ID" value="QRG09254.1"/>
    <property type="molecule type" value="Genomic_DNA"/>
</dbReference>
<dbReference type="PANTHER" id="PTHR43386">
    <property type="entry name" value="OLIGOPEPTIDE TRANSPORT SYSTEM PERMEASE PROTEIN APPC"/>
    <property type="match status" value="1"/>
</dbReference>
<dbReference type="AlphaFoldDB" id="A0A974PT39"/>
<dbReference type="PANTHER" id="PTHR43386:SF26">
    <property type="entry name" value="ABC TRANSPORTER PERMEASE PROTEIN"/>
    <property type="match status" value="1"/>
</dbReference>
<evidence type="ECO:0000256" key="3">
    <source>
        <dbReference type="ARBA" id="ARBA00022475"/>
    </source>
</evidence>
<dbReference type="InterPro" id="IPR050366">
    <property type="entry name" value="BP-dependent_transpt_permease"/>
</dbReference>
<accession>A0A974PT39</accession>
<comment type="subcellular location">
    <subcellularLocation>
        <location evidence="1 7">Cell membrane</location>
        <topology evidence="1 7">Multi-pass membrane protein</topology>
    </subcellularLocation>
</comment>
<name>A0A974PT39_9HYPH</name>
<reference evidence="9 10" key="1">
    <citation type="submission" date="2020-10" db="EMBL/GenBank/DDBJ databases">
        <title>Degradation of 1,4-Dioxane by Xanthobacter sp. YN2, via a Novel Group-2 Soluble Di-Iron Monooxygenase.</title>
        <authorList>
            <person name="Ma F."/>
            <person name="Wang Y."/>
            <person name="Yang J."/>
            <person name="Guo H."/>
            <person name="Su D."/>
            <person name="Yu L."/>
        </authorList>
    </citation>
    <scope>NUCLEOTIDE SEQUENCE [LARGE SCALE GENOMIC DNA]</scope>
    <source>
        <strain evidence="9 10">YN2</strain>
    </source>
</reference>
<dbReference type="KEGG" id="xdi:EZH22_13940"/>